<keyword evidence="4 7" id="KW-0808">Transferase</keyword>
<organism evidence="7 8">
    <name type="scientific">Arenimonas fontis</name>
    <dbReference type="NCBI Taxonomy" id="2608255"/>
    <lineage>
        <taxon>Bacteria</taxon>
        <taxon>Pseudomonadati</taxon>
        <taxon>Pseudomonadota</taxon>
        <taxon>Gammaproteobacteria</taxon>
        <taxon>Lysobacterales</taxon>
        <taxon>Lysobacteraceae</taxon>
        <taxon>Arenimonas</taxon>
    </lineage>
</organism>
<dbReference type="GO" id="GO:0016746">
    <property type="term" value="F:acyltransferase activity"/>
    <property type="evidence" value="ECO:0007669"/>
    <property type="project" value="UniProtKB-KW"/>
</dbReference>
<evidence type="ECO:0000256" key="4">
    <source>
        <dbReference type="ARBA" id="ARBA00022679"/>
    </source>
</evidence>
<comment type="subcellular location">
    <subcellularLocation>
        <location evidence="1">Cell inner membrane</location>
    </subcellularLocation>
</comment>
<dbReference type="InterPro" id="IPR004960">
    <property type="entry name" value="LipA_acyltrans"/>
</dbReference>
<gene>
    <name evidence="7" type="ORF">F0415_00110</name>
</gene>
<dbReference type="Pfam" id="PF03279">
    <property type="entry name" value="Lip_A_acyltrans"/>
    <property type="match status" value="1"/>
</dbReference>
<proteinExistence type="predicted"/>
<evidence type="ECO:0000256" key="3">
    <source>
        <dbReference type="ARBA" id="ARBA00022519"/>
    </source>
</evidence>
<keyword evidence="2" id="KW-1003">Cell membrane</keyword>
<dbReference type="EMBL" id="VUOD01000001">
    <property type="protein sequence ID" value="KAA2285949.1"/>
    <property type="molecule type" value="Genomic_DNA"/>
</dbReference>
<reference evidence="7 8" key="1">
    <citation type="submission" date="2019-09" db="EMBL/GenBank/DDBJ databases">
        <title>Arenimonas chukotkensis sp. nov., a bacterium isolated from Chukotka hot spring, Arctic region, Russia.</title>
        <authorList>
            <person name="Zayulina K.S."/>
            <person name="Prokofeva M.I."/>
            <person name="Elcheninov A.G."/>
            <person name="Novikov A."/>
            <person name="Kochetkova T.V."/>
            <person name="Kublanov I.V."/>
        </authorList>
    </citation>
    <scope>NUCLEOTIDE SEQUENCE [LARGE SCALE GENOMIC DNA]</scope>
    <source>
        <strain evidence="7 8">3729k</strain>
    </source>
</reference>
<evidence type="ECO:0000256" key="6">
    <source>
        <dbReference type="ARBA" id="ARBA00023315"/>
    </source>
</evidence>
<keyword evidence="6 7" id="KW-0012">Acyltransferase</keyword>
<dbReference type="GO" id="GO:0009247">
    <property type="term" value="P:glycolipid biosynthetic process"/>
    <property type="evidence" value="ECO:0007669"/>
    <property type="project" value="UniProtKB-ARBA"/>
</dbReference>
<dbReference type="Proteomes" id="UP000322165">
    <property type="component" value="Unassembled WGS sequence"/>
</dbReference>
<dbReference type="CDD" id="cd07984">
    <property type="entry name" value="LPLAT_LABLAT-like"/>
    <property type="match status" value="1"/>
</dbReference>
<dbReference type="RefSeq" id="WP_149859167.1">
    <property type="nucleotide sequence ID" value="NZ_VUOD01000001.1"/>
</dbReference>
<dbReference type="PANTHER" id="PTHR30606">
    <property type="entry name" value="LIPID A BIOSYNTHESIS LAUROYL ACYLTRANSFERASE"/>
    <property type="match status" value="1"/>
</dbReference>
<reference evidence="7 8" key="2">
    <citation type="submission" date="2019-09" db="EMBL/GenBank/DDBJ databases">
        <authorList>
            <person name="Mazur A."/>
        </authorList>
    </citation>
    <scope>NUCLEOTIDE SEQUENCE [LARGE SCALE GENOMIC DNA]</scope>
    <source>
        <strain evidence="7 8">3729k</strain>
    </source>
</reference>
<name>A0A5B2ZCZ6_9GAMM</name>
<protein>
    <submittedName>
        <fullName evidence="7">Acyltransferase</fullName>
    </submittedName>
</protein>
<evidence type="ECO:0000313" key="7">
    <source>
        <dbReference type="EMBL" id="KAA2285949.1"/>
    </source>
</evidence>
<keyword evidence="8" id="KW-1185">Reference proteome</keyword>
<dbReference type="AlphaFoldDB" id="A0A5B2ZCZ6"/>
<keyword evidence="5" id="KW-0472">Membrane</keyword>
<evidence type="ECO:0000256" key="5">
    <source>
        <dbReference type="ARBA" id="ARBA00023136"/>
    </source>
</evidence>
<dbReference type="PANTHER" id="PTHR30606:SF10">
    <property type="entry name" value="PHOSPHATIDYLINOSITOL MANNOSIDE ACYLTRANSFERASE"/>
    <property type="match status" value="1"/>
</dbReference>
<keyword evidence="3" id="KW-0997">Cell inner membrane</keyword>
<evidence type="ECO:0000256" key="2">
    <source>
        <dbReference type="ARBA" id="ARBA00022475"/>
    </source>
</evidence>
<comment type="caution">
    <text evidence="7">The sequence shown here is derived from an EMBL/GenBank/DDBJ whole genome shotgun (WGS) entry which is preliminary data.</text>
</comment>
<accession>A0A5B2ZCZ6</accession>
<evidence type="ECO:0000256" key="1">
    <source>
        <dbReference type="ARBA" id="ARBA00004533"/>
    </source>
</evidence>
<evidence type="ECO:0000313" key="8">
    <source>
        <dbReference type="Proteomes" id="UP000322165"/>
    </source>
</evidence>
<dbReference type="GO" id="GO:0005886">
    <property type="term" value="C:plasma membrane"/>
    <property type="evidence" value="ECO:0007669"/>
    <property type="project" value="UniProtKB-SubCell"/>
</dbReference>
<sequence length="315" mass="35032">MSGRLHWAGLGEHTFVAGTWLLYGVYRLLGRWPFRCCLYPVVLAYWLAVPLARRASREYLQRLQASTGALGRAPTRMDSLRHFLLFAETLLDKMLAVGGRYPRERVRFGGDGEQSLKAAIEAGRGGIIATAHVGCLELMQMAADWREGLRVTALVHTAHAQRFNRILSRLNPGLGLRLVQVTAFDAGMASELARRVAEGEFLAIAADRVPVRGDRTARAGFLGQPADFPAGPWLVATVLGCPVWGLACLHEGDGYHARVELLAERVRLPRDDRQQALDACAARFADWLGECLKRSPLDWFNFFPFWDSAAHGRNR</sequence>